<proteinExistence type="predicted"/>
<accession>A0A3Q1IPL0</accession>
<dbReference type="Proteomes" id="UP000265040">
    <property type="component" value="Chromosome 13"/>
</dbReference>
<keyword evidence="2" id="KW-1185">Reference proteome</keyword>
<organism evidence="1 2">
    <name type="scientific">Anabas testudineus</name>
    <name type="common">Climbing perch</name>
    <name type="synonym">Anthias testudineus</name>
    <dbReference type="NCBI Taxonomy" id="64144"/>
    <lineage>
        <taxon>Eukaryota</taxon>
        <taxon>Metazoa</taxon>
        <taxon>Chordata</taxon>
        <taxon>Craniata</taxon>
        <taxon>Vertebrata</taxon>
        <taxon>Euteleostomi</taxon>
        <taxon>Actinopterygii</taxon>
        <taxon>Neopterygii</taxon>
        <taxon>Teleostei</taxon>
        <taxon>Neoteleostei</taxon>
        <taxon>Acanthomorphata</taxon>
        <taxon>Anabantaria</taxon>
        <taxon>Anabantiformes</taxon>
        <taxon>Anabantoidei</taxon>
        <taxon>Anabantidae</taxon>
        <taxon>Anabas</taxon>
    </lineage>
</organism>
<evidence type="ECO:0000313" key="1">
    <source>
        <dbReference type="Ensembl" id="ENSATEP00000021179.1"/>
    </source>
</evidence>
<dbReference type="Ensembl" id="ENSATET00000021537.2">
    <property type="protein sequence ID" value="ENSATEP00000021179.1"/>
    <property type="gene ID" value="ENSATEG00000032664.1"/>
</dbReference>
<reference evidence="1" key="2">
    <citation type="submission" date="2025-08" db="UniProtKB">
        <authorList>
            <consortium name="Ensembl"/>
        </authorList>
    </citation>
    <scope>IDENTIFICATION</scope>
</reference>
<protein>
    <submittedName>
        <fullName evidence="1">Uncharacterized protein</fullName>
    </submittedName>
</protein>
<dbReference type="InParanoid" id="A0A3Q1IPL0"/>
<sequence>MVEGHDVGIRNDHVEVLQRVIAQRTRHGQDALDTQRVKPLEMRVGDAKKSSHICTAECPLWFQLISQTPEIIPDIIPTMFLNIQM</sequence>
<dbReference type="GeneTree" id="ENSGT01150000290607"/>
<evidence type="ECO:0000313" key="2">
    <source>
        <dbReference type="Proteomes" id="UP000265040"/>
    </source>
</evidence>
<reference evidence="1" key="1">
    <citation type="submission" date="2021-04" db="EMBL/GenBank/DDBJ databases">
        <authorList>
            <consortium name="Wellcome Sanger Institute Data Sharing"/>
        </authorList>
    </citation>
    <scope>NUCLEOTIDE SEQUENCE [LARGE SCALE GENOMIC DNA]</scope>
</reference>
<reference evidence="1" key="3">
    <citation type="submission" date="2025-09" db="UniProtKB">
        <authorList>
            <consortium name="Ensembl"/>
        </authorList>
    </citation>
    <scope>IDENTIFICATION</scope>
</reference>
<dbReference type="AlphaFoldDB" id="A0A3Q1IPL0"/>
<name>A0A3Q1IPL0_ANATE</name>